<proteinExistence type="inferred from homology"/>
<keyword evidence="5 6" id="KW-0234">DNA repair</keyword>
<dbReference type="InterPro" id="IPR036876">
    <property type="entry name" value="UVR_dom_sf"/>
</dbReference>
<dbReference type="CDD" id="cd10434">
    <property type="entry name" value="GIY-YIG_UvrC_Cho"/>
    <property type="match status" value="1"/>
</dbReference>
<dbReference type="SUPFAM" id="SSF82771">
    <property type="entry name" value="GIY-YIG endonuclease"/>
    <property type="match status" value="1"/>
</dbReference>
<dbReference type="InterPro" id="IPR050066">
    <property type="entry name" value="UvrABC_protein_C"/>
</dbReference>
<dbReference type="PROSITE" id="PS50165">
    <property type="entry name" value="UVRC"/>
    <property type="match status" value="1"/>
</dbReference>
<evidence type="ECO:0000259" key="8">
    <source>
        <dbReference type="PROSITE" id="PS50151"/>
    </source>
</evidence>
<keyword evidence="3 6" id="KW-0228">DNA excision</keyword>
<dbReference type="SUPFAM" id="SSF47781">
    <property type="entry name" value="RuvA domain 2-like"/>
    <property type="match status" value="1"/>
</dbReference>
<organism evidence="11">
    <name type="scientific">candidate division WOR-3 bacterium</name>
    <dbReference type="NCBI Taxonomy" id="2052148"/>
    <lineage>
        <taxon>Bacteria</taxon>
        <taxon>Bacteria division WOR-3</taxon>
    </lineage>
</organism>
<evidence type="ECO:0000256" key="4">
    <source>
        <dbReference type="ARBA" id="ARBA00022881"/>
    </source>
</evidence>
<comment type="subcellular location">
    <subcellularLocation>
        <location evidence="6">Cytoplasm</location>
    </subcellularLocation>
</comment>
<evidence type="ECO:0000313" key="11">
    <source>
        <dbReference type="EMBL" id="HDR00444.1"/>
    </source>
</evidence>
<dbReference type="NCBIfam" id="NF001824">
    <property type="entry name" value="PRK00558.1-5"/>
    <property type="match status" value="1"/>
</dbReference>
<dbReference type="Pfam" id="PF22920">
    <property type="entry name" value="UvrC_RNaseH"/>
    <property type="match status" value="1"/>
</dbReference>
<comment type="subunit">
    <text evidence="6">Interacts with UvrB in an incision complex.</text>
</comment>
<accession>A0A7V0T7L5</accession>
<keyword evidence="2 6" id="KW-0227">DNA damage</keyword>
<dbReference type="InterPro" id="IPR035901">
    <property type="entry name" value="GIY-YIG_endonuc_sf"/>
</dbReference>
<dbReference type="Proteomes" id="UP000885672">
    <property type="component" value="Unassembled WGS sequence"/>
</dbReference>
<dbReference type="AlphaFoldDB" id="A0A7V0T7L5"/>
<dbReference type="PANTHER" id="PTHR30562">
    <property type="entry name" value="UVRC/OXIDOREDUCTASE"/>
    <property type="match status" value="1"/>
</dbReference>
<dbReference type="InterPro" id="IPR001943">
    <property type="entry name" value="UVR_dom"/>
</dbReference>
<comment type="similarity">
    <text evidence="6">Belongs to the UvrC family.</text>
</comment>
<dbReference type="InterPro" id="IPR003583">
    <property type="entry name" value="Hlx-hairpin-Hlx_DNA-bd_motif"/>
</dbReference>
<dbReference type="InterPro" id="IPR001162">
    <property type="entry name" value="UvrC_RNase_H_dom"/>
</dbReference>
<evidence type="ECO:0000256" key="6">
    <source>
        <dbReference type="HAMAP-Rule" id="MF_00203"/>
    </source>
</evidence>
<dbReference type="InterPro" id="IPR047296">
    <property type="entry name" value="GIY-YIG_UvrC_Cho"/>
</dbReference>
<name>A0A7V0T7L5_UNCW3</name>
<comment type="function">
    <text evidence="6">The UvrABC repair system catalyzes the recognition and processing of DNA lesions. UvrC both incises the 5' and 3' sides of the lesion. The N-terminal half is responsible for the 3' incision and the C-terminal half is responsible for the 5' incision.</text>
</comment>
<feature type="compositionally biased region" description="Basic residues" evidence="7">
    <location>
        <begin position="18"/>
        <end position="29"/>
    </location>
</feature>
<dbReference type="Pfam" id="PF02151">
    <property type="entry name" value="UVR"/>
    <property type="match status" value="1"/>
</dbReference>
<keyword evidence="4 6" id="KW-0267">Excision nuclease</keyword>
<dbReference type="NCBIfam" id="TIGR00194">
    <property type="entry name" value="uvrC"/>
    <property type="match status" value="1"/>
</dbReference>
<dbReference type="InterPro" id="IPR004791">
    <property type="entry name" value="UvrC"/>
</dbReference>
<dbReference type="PROSITE" id="PS50164">
    <property type="entry name" value="GIY_YIG"/>
    <property type="match status" value="1"/>
</dbReference>
<evidence type="ECO:0000259" key="9">
    <source>
        <dbReference type="PROSITE" id="PS50164"/>
    </source>
</evidence>
<evidence type="ECO:0000259" key="10">
    <source>
        <dbReference type="PROSITE" id="PS50165"/>
    </source>
</evidence>
<dbReference type="HAMAP" id="MF_00203">
    <property type="entry name" value="UvrC"/>
    <property type="match status" value="1"/>
</dbReference>
<dbReference type="Pfam" id="PF08459">
    <property type="entry name" value="UvrC_RNaseH_dom"/>
    <property type="match status" value="1"/>
</dbReference>
<dbReference type="Gene3D" id="3.30.420.340">
    <property type="entry name" value="UvrC, RNAse H endonuclease domain"/>
    <property type="match status" value="1"/>
</dbReference>
<protein>
    <recommendedName>
        <fullName evidence="6">UvrABC system protein C</fullName>
        <shortName evidence="6">Protein UvrC</shortName>
    </recommendedName>
    <alternativeName>
        <fullName evidence="6">Excinuclease ABC subunit C</fullName>
    </alternativeName>
</protein>
<feature type="domain" description="UvrC family homology region profile" evidence="10">
    <location>
        <begin position="285"/>
        <end position="508"/>
    </location>
</feature>
<dbReference type="GO" id="GO:0005737">
    <property type="term" value="C:cytoplasm"/>
    <property type="evidence" value="ECO:0007669"/>
    <property type="project" value="UniProtKB-SubCell"/>
</dbReference>
<evidence type="ECO:0000256" key="1">
    <source>
        <dbReference type="ARBA" id="ARBA00022490"/>
    </source>
</evidence>
<feature type="domain" description="GIY-YIG" evidence="9">
    <location>
        <begin position="46"/>
        <end position="123"/>
    </location>
</feature>
<feature type="region of interest" description="Disordered" evidence="7">
    <location>
        <begin position="1"/>
        <end position="44"/>
    </location>
</feature>
<evidence type="ECO:0000256" key="5">
    <source>
        <dbReference type="ARBA" id="ARBA00023204"/>
    </source>
</evidence>
<dbReference type="GO" id="GO:0009381">
    <property type="term" value="F:excinuclease ABC activity"/>
    <property type="evidence" value="ECO:0007669"/>
    <property type="project" value="UniProtKB-UniRule"/>
</dbReference>
<dbReference type="SMART" id="SM00278">
    <property type="entry name" value="HhH1"/>
    <property type="match status" value="2"/>
</dbReference>
<evidence type="ECO:0000256" key="3">
    <source>
        <dbReference type="ARBA" id="ARBA00022769"/>
    </source>
</evidence>
<reference evidence="11" key="1">
    <citation type="journal article" date="2020" name="mSystems">
        <title>Genome- and Community-Level Interaction Insights into Carbon Utilization and Element Cycling Functions of Hydrothermarchaeota in Hydrothermal Sediment.</title>
        <authorList>
            <person name="Zhou Z."/>
            <person name="Liu Y."/>
            <person name="Xu W."/>
            <person name="Pan J."/>
            <person name="Luo Z.H."/>
            <person name="Li M."/>
        </authorList>
    </citation>
    <scope>NUCLEOTIDE SEQUENCE [LARGE SCALE GENOMIC DNA]</scope>
    <source>
        <strain evidence="11">SpSt-1182</strain>
    </source>
</reference>
<dbReference type="EMBL" id="DSBX01000352">
    <property type="protein sequence ID" value="HDR00444.1"/>
    <property type="molecule type" value="Genomic_DNA"/>
</dbReference>
<sequence>MRPGRYRPQGRADATGRRGQRVREKRPRGRGAEGTGPGQAIRRAPDAPGVYLFKDGRGRIIYVGKARSLRDRLRNYLSPGKDPRLAALVRAARAVETIITRSEVEALVLEENLIKLNRPRFNVRLRDDKKFPYLKVTVQESVPRVFATRLTRPDGAMLFGPYTAVRDLRRALKGVQRIFRLRTCRHRLPEQPPARPCLNLALNRCTGPCAGRVSVEEYRRQVRDVIEFLSGRSEELTARLEARMQAAAGEQNFEQAATLRDQLLSLREIGKSRQVAYPDKAARDVLGLARGARLAVVTLFRVRERRIVGREEYPVQAGEGVPDGEVLETVLRSVHGHTADLPDEVVLPRPVAEPEAFEQLLSERRGRRVRLVVPERGAKAGLLELARANAEKALVENAPDEVVSKAGRELARVLGLAAVPRTIEGVDISNTQGRHPVGSVVVFRDARPVRSEYRHFKVKTVTGPDDFAMLGEVLARRARGLLDKGRALPDLILVDGGKGQLSSAVEALAPIAPGLPILGLAKRTDTLFHLDGREVSIPASSPALRLLKRIRDESHRFAVTFHRRLRGKGMVESELDALPGLGPVRRRALIRHFGSLKRLRGASAGDIRRVSGIGPVIAEKVHRALRG</sequence>
<comment type="caution">
    <text evidence="11">The sequence shown here is derived from an EMBL/GenBank/DDBJ whole genome shotgun (WGS) entry which is preliminary data.</text>
</comment>
<dbReference type="Pfam" id="PF14520">
    <property type="entry name" value="HHH_5"/>
    <property type="match status" value="1"/>
</dbReference>
<evidence type="ECO:0000256" key="7">
    <source>
        <dbReference type="SAM" id="MobiDB-lite"/>
    </source>
</evidence>
<dbReference type="Gene3D" id="1.10.150.20">
    <property type="entry name" value="5' to 3' exonuclease, C-terminal subdomain"/>
    <property type="match status" value="1"/>
</dbReference>
<dbReference type="Gene3D" id="4.10.860.10">
    <property type="entry name" value="UVR domain"/>
    <property type="match status" value="1"/>
</dbReference>
<dbReference type="InterPro" id="IPR038476">
    <property type="entry name" value="UvrC_RNase_H_dom_sf"/>
</dbReference>
<gene>
    <name evidence="6 11" type="primary">uvrC</name>
    <name evidence="11" type="ORF">ENN51_09205</name>
</gene>
<dbReference type="GO" id="GO:0009432">
    <property type="term" value="P:SOS response"/>
    <property type="evidence" value="ECO:0007669"/>
    <property type="project" value="UniProtKB-UniRule"/>
</dbReference>
<keyword evidence="1 6" id="KW-0963">Cytoplasm</keyword>
<dbReference type="GO" id="GO:0009380">
    <property type="term" value="C:excinuclease repair complex"/>
    <property type="evidence" value="ECO:0007669"/>
    <property type="project" value="InterPro"/>
</dbReference>
<dbReference type="GO" id="GO:0006289">
    <property type="term" value="P:nucleotide-excision repair"/>
    <property type="evidence" value="ECO:0007669"/>
    <property type="project" value="UniProtKB-UniRule"/>
</dbReference>
<dbReference type="Gene3D" id="3.40.1440.10">
    <property type="entry name" value="GIY-YIG endonuclease"/>
    <property type="match status" value="1"/>
</dbReference>
<keyword evidence="6" id="KW-0742">SOS response</keyword>
<dbReference type="InterPro" id="IPR010994">
    <property type="entry name" value="RuvA_2-like"/>
</dbReference>
<dbReference type="Pfam" id="PF01541">
    <property type="entry name" value="GIY-YIG"/>
    <property type="match status" value="1"/>
</dbReference>
<feature type="domain" description="UVR" evidence="8">
    <location>
        <begin position="234"/>
        <end position="269"/>
    </location>
</feature>
<evidence type="ECO:0000256" key="2">
    <source>
        <dbReference type="ARBA" id="ARBA00022763"/>
    </source>
</evidence>
<dbReference type="SUPFAM" id="SSF46600">
    <property type="entry name" value="C-terminal UvrC-binding domain of UvrB"/>
    <property type="match status" value="1"/>
</dbReference>
<dbReference type="PANTHER" id="PTHR30562:SF1">
    <property type="entry name" value="UVRABC SYSTEM PROTEIN C"/>
    <property type="match status" value="1"/>
</dbReference>
<dbReference type="FunFam" id="3.40.1440.10:FF:000001">
    <property type="entry name" value="UvrABC system protein C"/>
    <property type="match status" value="1"/>
</dbReference>
<dbReference type="InterPro" id="IPR000305">
    <property type="entry name" value="GIY-YIG_endonuc"/>
</dbReference>
<dbReference type="SMART" id="SM00465">
    <property type="entry name" value="GIYc"/>
    <property type="match status" value="1"/>
</dbReference>
<dbReference type="GO" id="GO:0003677">
    <property type="term" value="F:DNA binding"/>
    <property type="evidence" value="ECO:0007669"/>
    <property type="project" value="UniProtKB-UniRule"/>
</dbReference>
<dbReference type="PROSITE" id="PS50151">
    <property type="entry name" value="UVR"/>
    <property type="match status" value="1"/>
</dbReference>